<accession>A0A7Z9CAM6</accession>
<name>A0A7Z9CAM6_CAPOC</name>
<protein>
    <submittedName>
        <fullName evidence="2">Uncharacterized protein</fullName>
    </submittedName>
</protein>
<organism evidence="2 3">
    <name type="scientific">Capnocytophaga ochracea</name>
    <dbReference type="NCBI Taxonomy" id="1018"/>
    <lineage>
        <taxon>Bacteria</taxon>
        <taxon>Pseudomonadati</taxon>
        <taxon>Bacteroidota</taxon>
        <taxon>Flavobacteriia</taxon>
        <taxon>Flavobacteriales</taxon>
        <taxon>Flavobacteriaceae</taxon>
        <taxon>Capnocytophaga</taxon>
    </lineage>
</organism>
<proteinExistence type="predicted"/>
<feature type="transmembrane region" description="Helical" evidence="1">
    <location>
        <begin position="14"/>
        <end position="37"/>
    </location>
</feature>
<keyword evidence="1" id="KW-0472">Membrane</keyword>
<feature type="transmembrane region" description="Helical" evidence="1">
    <location>
        <begin position="43"/>
        <end position="63"/>
    </location>
</feature>
<dbReference type="Proteomes" id="UP000276733">
    <property type="component" value="Unassembled WGS sequence"/>
</dbReference>
<sequence length="190" mass="22463">MGTLIIQLSKRKNIYQIIGILLLLVISLFAIIMFFIYPESYSGGNIFVLLIMFLGVILYATILKGQFFFLRLKDPKITFTTEGILFDEYIQGMVKWEEIAHINFGRKVRMRKPSKKYSSIVIVVKDKVSIKFIGVNKQYKYKQYHIDVDTNLFKKNVNDEIERIMEFITTHCSRYKRYKVPHQTRIILSE</sequence>
<keyword evidence="1" id="KW-1133">Transmembrane helix</keyword>
<reference evidence="2 3" key="1">
    <citation type="submission" date="2018-11" db="EMBL/GenBank/DDBJ databases">
        <authorList>
            <consortium name="Pathogen Informatics"/>
        </authorList>
    </citation>
    <scope>NUCLEOTIDE SEQUENCE [LARGE SCALE GENOMIC DNA]</scope>
    <source>
        <strain evidence="2 3">NCTC11458</strain>
    </source>
</reference>
<dbReference type="EMBL" id="UYIQ01000001">
    <property type="protein sequence ID" value="VDG80810.1"/>
    <property type="molecule type" value="Genomic_DNA"/>
</dbReference>
<evidence type="ECO:0000313" key="3">
    <source>
        <dbReference type="Proteomes" id="UP000276733"/>
    </source>
</evidence>
<gene>
    <name evidence="2" type="ORF">NCTC11458_00090</name>
</gene>
<comment type="caution">
    <text evidence="2">The sequence shown here is derived from an EMBL/GenBank/DDBJ whole genome shotgun (WGS) entry which is preliminary data.</text>
</comment>
<evidence type="ECO:0000256" key="1">
    <source>
        <dbReference type="SAM" id="Phobius"/>
    </source>
</evidence>
<evidence type="ECO:0000313" key="2">
    <source>
        <dbReference type="EMBL" id="VDG80810.1"/>
    </source>
</evidence>
<keyword evidence="1" id="KW-0812">Transmembrane</keyword>
<dbReference type="AlphaFoldDB" id="A0A7Z9CAM6"/>
<dbReference type="RefSeq" id="WP_181830772.1">
    <property type="nucleotide sequence ID" value="NZ_UYIQ01000001.1"/>
</dbReference>